<keyword evidence="1" id="KW-0732">Signal</keyword>
<evidence type="ECO:0000313" key="2">
    <source>
        <dbReference type="EMBL" id="THU93917.1"/>
    </source>
</evidence>
<feature type="signal peptide" evidence="1">
    <location>
        <begin position="1"/>
        <end position="17"/>
    </location>
</feature>
<evidence type="ECO:0000313" key="3">
    <source>
        <dbReference type="Proteomes" id="UP000297245"/>
    </source>
</evidence>
<keyword evidence="3" id="KW-1185">Reference proteome</keyword>
<dbReference type="Proteomes" id="UP000297245">
    <property type="component" value="Unassembled WGS sequence"/>
</dbReference>
<gene>
    <name evidence="2" type="ORF">K435DRAFT_180824</name>
</gene>
<reference evidence="2 3" key="1">
    <citation type="journal article" date="2019" name="Nat. Ecol. Evol.">
        <title>Megaphylogeny resolves global patterns of mushroom evolution.</title>
        <authorList>
            <person name="Varga T."/>
            <person name="Krizsan K."/>
            <person name="Foldi C."/>
            <person name="Dima B."/>
            <person name="Sanchez-Garcia M."/>
            <person name="Sanchez-Ramirez S."/>
            <person name="Szollosi G.J."/>
            <person name="Szarkandi J.G."/>
            <person name="Papp V."/>
            <person name="Albert L."/>
            <person name="Andreopoulos W."/>
            <person name="Angelini C."/>
            <person name="Antonin V."/>
            <person name="Barry K.W."/>
            <person name="Bougher N.L."/>
            <person name="Buchanan P."/>
            <person name="Buyck B."/>
            <person name="Bense V."/>
            <person name="Catcheside P."/>
            <person name="Chovatia M."/>
            <person name="Cooper J."/>
            <person name="Damon W."/>
            <person name="Desjardin D."/>
            <person name="Finy P."/>
            <person name="Geml J."/>
            <person name="Haridas S."/>
            <person name="Hughes K."/>
            <person name="Justo A."/>
            <person name="Karasinski D."/>
            <person name="Kautmanova I."/>
            <person name="Kiss B."/>
            <person name="Kocsube S."/>
            <person name="Kotiranta H."/>
            <person name="LaButti K.M."/>
            <person name="Lechner B.E."/>
            <person name="Liimatainen K."/>
            <person name="Lipzen A."/>
            <person name="Lukacs Z."/>
            <person name="Mihaltcheva S."/>
            <person name="Morgado L.N."/>
            <person name="Niskanen T."/>
            <person name="Noordeloos M.E."/>
            <person name="Ohm R.A."/>
            <person name="Ortiz-Santana B."/>
            <person name="Ovrebo C."/>
            <person name="Racz N."/>
            <person name="Riley R."/>
            <person name="Savchenko A."/>
            <person name="Shiryaev A."/>
            <person name="Soop K."/>
            <person name="Spirin V."/>
            <person name="Szebenyi C."/>
            <person name="Tomsovsky M."/>
            <person name="Tulloss R.E."/>
            <person name="Uehling J."/>
            <person name="Grigoriev I.V."/>
            <person name="Vagvolgyi C."/>
            <person name="Papp T."/>
            <person name="Martin F.M."/>
            <person name="Miettinen O."/>
            <person name="Hibbett D.S."/>
            <person name="Nagy L.G."/>
        </authorList>
    </citation>
    <scope>NUCLEOTIDE SEQUENCE [LARGE SCALE GENOMIC DNA]</scope>
    <source>
        <strain evidence="2 3">CBS 962.96</strain>
    </source>
</reference>
<protein>
    <recommendedName>
        <fullName evidence="4">Secreted protein</fullName>
    </recommendedName>
</protein>
<evidence type="ECO:0008006" key="4">
    <source>
        <dbReference type="Google" id="ProtNLM"/>
    </source>
</evidence>
<sequence length="96" mass="10831">MKFIALFSLSLTHPTGTIPCRRITGSFQDVASSKETSPQNLPKPVQLIVKTDCRASTSFANHGLAGFYAPNIRRHINRRSSLEIVQETLNRRIVHW</sequence>
<organism evidence="2 3">
    <name type="scientific">Dendrothele bispora (strain CBS 962.96)</name>
    <dbReference type="NCBI Taxonomy" id="1314807"/>
    <lineage>
        <taxon>Eukaryota</taxon>
        <taxon>Fungi</taxon>
        <taxon>Dikarya</taxon>
        <taxon>Basidiomycota</taxon>
        <taxon>Agaricomycotina</taxon>
        <taxon>Agaricomycetes</taxon>
        <taxon>Agaricomycetidae</taxon>
        <taxon>Agaricales</taxon>
        <taxon>Agaricales incertae sedis</taxon>
        <taxon>Dendrothele</taxon>
    </lineage>
</organism>
<evidence type="ECO:0000256" key="1">
    <source>
        <dbReference type="SAM" id="SignalP"/>
    </source>
</evidence>
<dbReference type="EMBL" id="ML179236">
    <property type="protein sequence ID" value="THU93917.1"/>
    <property type="molecule type" value="Genomic_DNA"/>
</dbReference>
<feature type="chain" id="PRO_5020909684" description="Secreted protein" evidence="1">
    <location>
        <begin position="18"/>
        <end position="96"/>
    </location>
</feature>
<proteinExistence type="predicted"/>
<dbReference type="AlphaFoldDB" id="A0A4S8LWD7"/>
<name>A0A4S8LWD7_DENBC</name>
<accession>A0A4S8LWD7</accession>